<name>A0ABR0KUY9_9PEZI</name>
<reference evidence="2 3" key="1">
    <citation type="submission" date="2023-08" db="EMBL/GenBank/DDBJ databases">
        <title>Black Yeasts Isolated from many extreme environments.</title>
        <authorList>
            <person name="Coleine C."/>
            <person name="Stajich J.E."/>
            <person name="Selbmann L."/>
        </authorList>
    </citation>
    <scope>NUCLEOTIDE SEQUENCE [LARGE SCALE GENOMIC DNA]</scope>
    <source>
        <strain evidence="2 3">CCFEE 536</strain>
    </source>
</reference>
<evidence type="ECO:0000313" key="3">
    <source>
        <dbReference type="Proteomes" id="UP001357485"/>
    </source>
</evidence>
<keyword evidence="1" id="KW-0175">Coiled coil</keyword>
<evidence type="ECO:0000313" key="2">
    <source>
        <dbReference type="EMBL" id="KAK5132128.1"/>
    </source>
</evidence>
<organism evidence="2 3">
    <name type="scientific">Cryomyces antarcticus</name>
    <dbReference type="NCBI Taxonomy" id="329879"/>
    <lineage>
        <taxon>Eukaryota</taxon>
        <taxon>Fungi</taxon>
        <taxon>Dikarya</taxon>
        <taxon>Ascomycota</taxon>
        <taxon>Pezizomycotina</taxon>
        <taxon>Dothideomycetes</taxon>
        <taxon>Dothideomycetes incertae sedis</taxon>
        <taxon>Cryomyces</taxon>
    </lineage>
</organism>
<evidence type="ECO:0000256" key="1">
    <source>
        <dbReference type="SAM" id="Coils"/>
    </source>
</evidence>
<dbReference type="Proteomes" id="UP001357485">
    <property type="component" value="Unassembled WGS sequence"/>
</dbReference>
<gene>
    <name evidence="2" type="ORF">LTR16_000008</name>
</gene>
<accession>A0ABR0KUY9</accession>
<keyword evidence="3" id="KW-1185">Reference proteome</keyword>
<protein>
    <recommendedName>
        <fullName evidence="4">Fungal N-terminal domain-containing protein</fullName>
    </recommendedName>
</protein>
<feature type="coiled-coil region" evidence="1">
    <location>
        <begin position="7"/>
        <end position="34"/>
    </location>
</feature>
<sequence>MIATMDLASTKNALDEMNGELLKMRETARNLRNDKSELQPYFEHFATAYSDLYHCTDKVFDLFAKLETLELGHPSVSLGTLSKTLLYEVHSGVAEARRILDLVSNRYTTRSAAFQNRKAISKNTESVRKICAKALVPLGELLGLSLSDS</sequence>
<dbReference type="EMBL" id="JAVRRA010024618">
    <property type="protein sequence ID" value="KAK5132128.1"/>
    <property type="molecule type" value="Genomic_DNA"/>
</dbReference>
<proteinExistence type="predicted"/>
<comment type="caution">
    <text evidence="2">The sequence shown here is derived from an EMBL/GenBank/DDBJ whole genome shotgun (WGS) entry which is preliminary data.</text>
</comment>
<evidence type="ECO:0008006" key="4">
    <source>
        <dbReference type="Google" id="ProtNLM"/>
    </source>
</evidence>